<proteinExistence type="predicted"/>
<name>A0A6J4QUW8_9ACTN</name>
<sequence>CFLLLGRVFASLTTLPERRAQKAPVASLIKPTSSPGS</sequence>
<gene>
    <name evidence="1" type="ORF">AVDCRST_MAG78-2997</name>
</gene>
<dbReference type="AlphaFoldDB" id="A0A6J4QUW8"/>
<protein>
    <submittedName>
        <fullName evidence="1">Uncharacterized protein</fullName>
    </submittedName>
</protein>
<organism evidence="1">
    <name type="scientific">uncultured Rubrobacteraceae bacterium</name>
    <dbReference type="NCBI Taxonomy" id="349277"/>
    <lineage>
        <taxon>Bacteria</taxon>
        <taxon>Bacillati</taxon>
        <taxon>Actinomycetota</taxon>
        <taxon>Rubrobacteria</taxon>
        <taxon>Rubrobacterales</taxon>
        <taxon>Rubrobacteraceae</taxon>
        <taxon>environmental samples</taxon>
    </lineage>
</organism>
<reference evidence="1" key="1">
    <citation type="submission" date="2020-02" db="EMBL/GenBank/DDBJ databases">
        <authorList>
            <person name="Meier V. D."/>
        </authorList>
    </citation>
    <scope>NUCLEOTIDE SEQUENCE</scope>
    <source>
        <strain evidence="1">AVDCRST_MAG78</strain>
    </source>
</reference>
<feature type="non-terminal residue" evidence="1">
    <location>
        <position position="37"/>
    </location>
</feature>
<evidence type="ECO:0000313" key="1">
    <source>
        <dbReference type="EMBL" id="CAA9447181.1"/>
    </source>
</evidence>
<accession>A0A6J4QUW8</accession>
<dbReference type="EMBL" id="CADCVB010000196">
    <property type="protein sequence ID" value="CAA9447181.1"/>
    <property type="molecule type" value="Genomic_DNA"/>
</dbReference>
<feature type="non-terminal residue" evidence="1">
    <location>
        <position position="1"/>
    </location>
</feature>